<gene>
    <name evidence="4" type="ORF">PPYR_01191</name>
</gene>
<keyword evidence="2" id="KW-0233">DNA recombination</keyword>
<reference evidence="4 5" key="1">
    <citation type="journal article" date="2018" name="Elife">
        <title>Firefly genomes illuminate parallel origins of bioluminescence in beetles.</title>
        <authorList>
            <person name="Fallon T.R."/>
            <person name="Lower S.E."/>
            <person name="Chang C.H."/>
            <person name="Bessho-Uehara M."/>
            <person name="Martin G.J."/>
            <person name="Bewick A.J."/>
            <person name="Behringer M."/>
            <person name="Debat H.J."/>
            <person name="Wong I."/>
            <person name="Day J.C."/>
            <person name="Suvorov A."/>
            <person name="Silva C.J."/>
            <person name="Stanger-Hall K.F."/>
            <person name="Hall D.W."/>
            <person name="Schmitz R.J."/>
            <person name="Nelson D.R."/>
            <person name="Lewis S.M."/>
            <person name="Shigenobu S."/>
            <person name="Bybee S.M."/>
            <person name="Larracuente A.M."/>
            <person name="Oba Y."/>
            <person name="Weng J.K."/>
        </authorList>
    </citation>
    <scope>NUCLEOTIDE SEQUENCE [LARGE SCALE GENOMIC DNA]</scope>
    <source>
        <strain evidence="4">1611_PpyrPB1</strain>
        <tissue evidence="4">Whole body</tissue>
    </source>
</reference>
<dbReference type="PANTHER" id="PTHR30349:SF41">
    <property type="entry name" value="INTEGRASE_RECOMBINASE PROTEIN MJ0367-RELATED"/>
    <property type="match status" value="1"/>
</dbReference>
<dbReference type="CDD" id="cd00397">
    <property type="entry name" value="DNA_BRE_C"/>
    <property type="match status" value="1"/>
</dbReference>
<proteinExistence type="predicted"/>
<accession>A0A5N4B3M5</accession>
<sequence length="270" mass="30127">MYISRNRGVPNHKRCDEVVMLKQRLNLGIEGSHYILYVPKKSKILSREGVLRFLREASDDQYLLDKVVLVMGVFGALRRCKLVNLTVDDIDDRGAVVVVNISDTKTGGPKSFTIIGESELNALLLYRKYAALRPKGKKERRFFLSYRNCRCTAQPVGKNTFGCIPSKVAKYLGYADAKDYTSHCLRRTSATLLVNAGADMLTLKRHGKWESDTVVSGYIEDSMASKNKISRLIAGAAVSNSGPSVSSSTRMERMVGILMCVQNINVELRH</sequence>
<dbReference type="AlphaFoldDB" id="A0A5N4B3M5"/>
<keyword evidence="1" id="KW-0238">DNA-binding</keyword>
<protein>
    <recommendedName>
        <fullName evidence="3">Tyr recombinase domain-containing protein</fullName>
    </recommendedName>
</protein>
<dbReference type="InParanoid" id="A0A5N4B3M5"/>
<name>A0A5N4B3M5_PHOPY</name>
<dbReference type="InterPro" id="IPR013762">
    <property type="entry name" value="Integrase-like_cat_sf"/>
</dbReference>
<evidence type="ECO:0000313" key="5">
    <source>
        <dbReference type="Proteomes" id="UP000327044"/>
    </source>
</evidence>
<comment type="caution">
    <text evidence="4">The sequence shown here is derived from an EMBL/GenBank/DDBJ whole genome shotgun (WGS) entry which is preliminary data.</text>
</comment>
<organism evidence="4 5">
    <name type="scientific">Photinus pyralis</name>
    <name type="common">Common eastern firefly</name>
    <name type="synonym">Lampyris pyralis</name>
    <dbReference type="NCBI Taxonomy" id="7054"/>
    <lineage>
        <taxon>Eukaryota</taxon>
        <taxon>Metazoa</taxon>
        <taxon>Ecdysozoa</taxon>
        <taxon>Arthropoda</taxon>
        <taxon>Hexapoda</taxon>
        <taxon>Insecta</taxon>
        <taxon>Pterygota</taxon>
        <taxon>Neoptera</taxon>
        <taxon>Endopterygota</taxon>
        <taxon>Coleoptera</taxon>
        <taxon>Polyphaga</taxon>
        <taxon>Elateriformia</taxon>
        <taxon>Elateroidea</taxon>
        <taxon>Lampyridae</taxon>
        <taxon>Lampyrinae</taxon>
        <taxon>Photinus</taxon>
    </lineage>
</organism>
<dbReference type="Gene3D" id="1.10.443.10">
    <property type="entry name" value="Intergrase catalytic core"/>
    <property type="match status" value="1"/>
</dbReference>
<evidence type="ECO:0000256" key="2">
    <source>
        <dbReference type="ARBA" id="ARBA00023172"/>
    </source>
</evidence>
<dbReference type="InterPro" id="IPR011010">
    <property type="entry name" value="DNA_brk_join_enz"/>
</dbReference>
<keyword evidence="5" id="KW-1185">Reference proteome</keyword>
<dbReference type="PROSITE" id="PS51898">
    <property type="entry name" value="TYR_RECOMBINASE"/>
    <property type="match status" value="1"/>
</dbReference>
<feature type="domain" description="Tyr recombinase" evidence="3">
    <location>
        <begin position="40"/>
        <end position="231"/>
    </location>
</feature>
<dbReference type="SUPFAM" id="SSF56349">
    <property type="entry name" value="DNA breaking-rejoining enzymes"/>
    <property type="match status" value="1"/>
</dbReference>
<dbReference type="PANTHER" id="PTHR30349">
    <property type="entry name" value="PHAGE INTEGRASE-RELATED"/>
    <property type="match status" value="1"/>
</dbReference>
<evidence type="ECO:0000313" key="4">
    <source>
        <dbReference type="EMBL" id="KAB0804221.1"/>
    </source>
</evidence>
<dbReference type="Pfam" id="PF00589">
    <property type="entry name" value="Phage_integrase"/>
    <property type="match status" value="1"/>
</dbReference>
<dbReference type="EMBL" id="VVIM01000001">
    <property type="protein sequence ID" value="KAB0804221.1"/>
    <property type="molecule type" value="Genomic_DNA"/>
</dbReference>
<dbReference type="GO" id="GO:0015074">
    <property type="term" value="P:DNA integration"/>
    <property type="evidence" value="ECO:0007669"/>
    <property type="project" value="InterPro"/>
</dbReference>
<evidence type="ECO:0000259" key="3">
    <source>
        <dbReference type="PROSITE" id="PS51898"/>
    </source>
</evidence>
<evidence type="ECO:0000256" key="1">
    <source>
        <dbReference type="ARBA" id="ARBA00023125"/>
    </source>
</evidence>
<dbReference type="GO" id="GO:0006310">
    <property type="term" value="P:DNA recombination"/>
    <property type="evidence" value="ECO:0007669"/>
    <property type="project" value="UniProtKB-KW"/>
</dbReference>
<dbReference type="Proteomes" id="UP000327044">
    <property type="component" value="Unassembled WGS sequence"/>
</dbReference>
<dbReference type="InterPro" id="IPR002104">
    <property type="entry name" value="Integrase_catalytic"/>
</dbReference>
<dbReference type="InterPro" id="IPR050090">
    <property type="entry name" value="Tyrosine_recombinase_XerCD"/>
</dbReference>
<dbReference type="GO" id="GO:0003677">
    <property type="term" value="F:DNA binding"/>
    <property type="evidence" value="ECO:0007669"/>
    <property type="project" value="UniProtKB-KW"/>
</dbReference>